<evidence type="ECO:0000256" key="8">
    <source>
        <dbReference type="ARBA" id="ARBA00023136"/>
    </source>
</evidence>
<dbReference type="InterPro" id="IPR022346">
    <property type="entry name" value="T2SS_GspH"/>
</dbReference>
<evidence type="ECO:0000259" key="12">
    <source>
        <dbReference type="Pfam" id="PF12019"/>
    </source>
</evidence>
<dbReference type="NCBIfam" id="TIGR02532">
    <property type="entry name" value="IV_pilin_GFxxxE"/>
    <property type="match status" value="1"/>
</dbReference>
<keyword evidence="6 11" id="KW-0812">Transmembrane</keyword>
<dbReference type="SUPFAM" id="SSF54523">
    <property type="entry name" value="Pili subunits"/>
    <property type="match status" value="1"/>
</dbReference>
<protein>
    <recommendedName>
        <fullName evidence="2">Type II secretion system protein H</fullName>
    </recommendedName>
    <alternativeName>
        <fullName evidence="10">General secretion pathway protein H</fullName>
    </alternativeName>
</protein>
<dbReference type="OrthoDB" id="6120962at2"/>
<dbReference type="STRING" id="1007099.SAMN05216287_1583"/>
<evidence type="ECO:0000256" key="5">
    <source>
        <dbReference type="ARBA" id="ARBA00022519"/>
    </source>
</evidence>
<dbReference type="GO" id="GO:0005886">
    <property type="term" value="C:plasma membrane"/>
    <property type="evidence" value="ECO:0007669"/>
    <property type="project" value="UniProtKB-SubCell"/>
</dbReference>
<keyword evidence="5" id="KW-0997">Cell inner membrane</keyword>
<dbReference type="GO" id="GO:0015627">
    <property type="term" value="C:type II protein secretion system complex"/>
    <property type="evidence" value="ECO:0007669"/>
    <property type="project" value="InterPro"/>
</dbReference>
<organism evidence="13 14">
    <name type="scientific">Pseudomonas kuykendallii</name>
    <dbReference type="NCBI Taxonomy" id="1007099"/>
    <lineage>
        <taxon>Bacteria</taxon>
        <taxon>Pseudomonadati</taxon>
        <taxon>Pseudomonadota</taxon>
        <taxon>Gammaproteobacteria</taxon>
        <taxon>Pseudomonadales</taxon>
        <taxon>Pseudomonadaceae</taxon>
        <taxon>Pseudomonas</taxon>
    </lineage>
</organism>
<accession>A0A1H2WMD8</accession>
<evidence type="ECO:0000313" key="14">
    <source>
        <dbReference type="Proteomes" id="UP000243778"/>
    </source>
</evidence>
<dbReference type="InterPro" id="IPR012902">
    <property type="entry name" value="N_methyl_site"/>
</dbReference>
<feature type="transmembrane region" description="Helical" evidence="11">
    <location>
        <begin position="12"/>
        <end position="36"/>
    </location>
</feature>
<dbReference type="Pfam" id="PF07963">
    <property type="entry name" value="N_methyl"/>
    <property type="match status" value="1"/>
</dbReference>
<evidence type="ECO:0000256" key="9">
    <source>
        <dbReference type="ARBA" id="ARBA00025772"/>
    </source>
</evidence>
<evidence type="ECO:0000256" key="4">
    <source>
        <dbReference type="ARBA" id="ARBA00022481"/>
    </source>
</evidence>
<dbReference type="GO" id="GO:0015628">
    <property type="term" value="P:protein secretion by the type II secretion system"/>
    <property type="evidence" value="ECO:0007669"/>
    <property type="project" value="InterPro"/>
</dbReference>
<comment type="similarity">
    <text evidence="9">Belongs to the GSP H family.</text>
</comment>
<sequence>MNSTDSLGFTLIELLITLSVLSVAASIGVPSFIHLIESNQQQTLRNTLLAQLQTARGQAVFRGRNIELCGSGQANDCDNTWASGLMVRDADTGEVLVFQPLKATGTLKWTGSINHQSVVYNSNGASPASNGRFVYCSKDSKALWQIVINRQGRFRQAEGLESGQNHGTLCG</sequence>
<evidence type="ECO:0000256" key="7">
    <source>
        <dbReference type="ARBA" id="ARBA00022989"/>
    </source>
</evidence>
<evidence type="ECO:0000256" key="10">
    <source>
        <dbReference type="ARBA" id="ARBA00030775"/>
    </source>
</evidence>
<dbReference type="EMBL" id="FNNU01000002">
    <property type="protein sequence ID" value="SDW81159.1"/>
    <property type="molecule type" value="Genomic_DNA"/>
</dbReference>
<dbReference type="AlphaFoldDB" id="A0A1H2WMD8"/>
<evidence type="ECO:0000256" key="3">
    <source>
        <dbReference type="ARBA" id="ARBA00022475"/>
    </source>
</evidence>
<evidence type="ECO:0000313" key="13">
    <source>
        <dbReference type="EMBL" id="SDW81159.1"/>
    </source>
</evidence>
<proteinExistence type="inferred from homology"/>
<keyword evidence="3" id="KW-1003">Cell membrane</keyword>
<gene>
    <name evidence="13" type="ORF">SAMN05216287_1583</name>
</gene>
<feature type="domain" description="General secretion pathway GspH" evidence="12">
    <location>
        <begin position="46"/>
        <end position="152"/>
    </location>
</feature>
<dbReference type="InterPro" id="IPR045584">
    <property type="entry name" value="Pilin-like"/>
</dbReference>
<evidence type="ECO:0000256" key="1">
    <source>
        <dbReference type="ARBA" id="ARBA00004377"/>
    </source>
</evidence>
<evidence type="ECO:0000256" key="6">
    <source>
        <dbReference type="ARBA" id="ARBA00022692"/>
    </source>
</evidence>
<dbReference type="RefSeq" id="WP_090226262.1">
    <property type="nucleotide sequence ID" value="NZ_CAURGU010000001.1"/>
</dbReference>
<evidence type="ECO:0000256" key="11">
    <source>
        <dbReference type="SAM" id="Phobius"/>
    </source>
</evidence>
<dbReference type="Proteomes" id="UP000243778">
    <property type="component" value="Unassembled WGS sequence"/>
</dbReference>
<keyword evidence="7 11" id="KW-1133">Transmembrane helix</keyword>
<comment type="subcellular location">
    <subcellularLocation>
        <location evidence="1">Cell inner membrane</location>
        <topology evidence="1">Single-pass membrane protein</topology>
    </subcellularLocation>
</comment>
<name>A0A1H2WMD8_9PSED</name>
<reference evidence="14" key="1">
    <citation type="submission" date="2016-10" db="EMBL/GenBank/DDBJ databases">
        <authorList>
            <person name="Varghese N."/>
            <person name="Submissions S."/>
        </authorList>
    </citation>
    <scope>NUCLEOTIDE SEQUENCE [LARGE SCALE GENOMIC DNA]</scope>
    <source>
        <strain evidence="14">NRRL B-59562</strain>
    </source>
</reference>
<evidence type="ECO:0000256" key="2">
    <source>
        <dbReference type="ARBA" id="ARBA00021549"/>
    </source>
</evidence>
<keyword evidence="8 11" id="KW-0472">Membrane</keyword>
<dbReference type="Pfam" id="PF12019">
    <property type="entry name" value="GspH"/>
    <property type="match status" value="1"/>
</dbReference>
<keyword evidence="14" id="KW-1185">Reference proteome</keyword>
<dbReference type="Gene3D" id="3.55.40.10">
    <property type="entry name" value="minor pseudopilin epsh domain"/>
    <property type="match status" value="1"/>
</dbReference>
<keyword evidence="4" id="KW-0488">Methylation</keyword>